<dbReference type="Pfam" id="PF21938">
    <property type="entry name" value="CAP_N"/>
    <property type="match status" value="1"/>
</dbReference>
<dbReference type="InterPro" id="IPR036223">
    <property type="entry name" value="CAP_C_sf"/>
</dbReference>
<dbReference type="GO" id="GO:0003779">
    <property type="term" value="F:actin binding"/>
    <property type="evidence" value="ECO:0007669"/>
    <property type="project" value="InterPro"/>
</dbReference>
<dbReference type="Gene3D" id="2.160.20.70">
    <property type="match status" value="1"/>
</dbReference>
<evidence type="ECO:0000313" key="4">
    <source>
        <dbReference type="EMBL" id="OMJ72775.1"/>
    </source>
</evidence>
<dbReference type="InterPro" id="IPR036222">
    <property type="entry name" value="CAP_N_sf"/>
</dbReference>
<keyword evidence="5" id="KW-1185">Reference proteome</keyword>
<organism evidence="4 5">
    <name type="scientific">Stentor coeruleus</name>
    <dbReference type="NCBI Taxonomy" id="5963"/>
    <lineage>
        <taxon>Eukaryota</taxon>
        <taxon>Sar</taxon>
        <taxon>Alveolata</taxon>
        <taxon>Ciliophora</taxon>
        <taxon>Postciliodesmatophora</taxon>
        <taxon>Heterotrichea</taxon>
        <taxon>Heterotrichida</taxon>
        <taxon>Stentoridae</taxon>
        <taxon>Stentor</taxon>
    </lineage>
</organism>
<dbReference type="OrthoDB" id="1601at2759"/>
<dbReference type="GO" id="GO:0007015">
    <property type="term" value="P:actin filament organization"/>
    <property type="evidence" value="ECO:0007669"/>
    <property type="project" value="TreeGrafter"/>
</dbReference>
<dbReference type="InterPro" id="IPR006599">
    <property type="entry name" value="CARP_motif"/>
</dbReference>
<dbReference type="AlphaFoldDB" id="A0A1R2B7Y5"/>
<evidence type="ECO:0000256" key="1">
    <source>
        <dbReference type="ARBA" id="ARBA00007659"/>
    </source>
</evidence>
<dbReference type="SUPFAM" id="SSF101278">
    <property type="entry name" value="N-terminal domain of adenylylcyclase associated protein, CAP"/>
    <property type="match status" value="1"/>
</dbReference>
<dbReference type="Pfam" id="PF01213">
    <property type="entry name" value="CAP_N-CM"/>
    <property type="match status" value="1"/>
</dbReference>
<dbReference type="InterPro" id="IPR001837">
    <property type="entry name" value="Adenylate_cyclase-assoc_CAP"/>
</dbReference>
<dbReference type="Proteomes" id="UP000187209">
    <property type="component" value="Unassembled WGS sequence"/>
</dbReference>
<dbReference type="PANTHER" id="PTHR10652:SF0">
    <property type="entry name" value="ADENYLYL CYCLASE-ASSOCIATED PROTEIN"/>
    <property type="match status" value="1"/>
</dbReference>
<evidence type="ECO:0000259" key="3">
    <source>
        <dbReference type="PROSITE" id="PS51329"/>
    </source>
</evidence>
<dbReference type="Pfam" id="PF08603">
    <property type="entry name" value="CAP_C"/>
    <property type="match status" value="1"/>
</dbReference>
<comment type="caution">
    <text evidence="4">The sequence shown here is derived from an EMBL/GenBank/DDBJ whole genome shotgun (WGS) entry which is preliminary data.</text>
</comment>
<evidence type="ECO:0000256" key="2">
    <source>
        <dbReference type="RuleBase" id="RU000647"/>
    </source>
</evidence>
<dbReference type="PANTHER" id="PTHR10652">
    <property type="entry name" value="ADENYLYL CYCLASE-ASSOCIATED PROTEIN"/>
    <property type="match status" value="1"/>
</dbReference>
<accession>A0A1R2B7Y5</accession>
<dbReference type="InterPro" id="IPR013912">
    <property type="entry name" value="Adenylate_cyclase-assoc_CAP_C"/>
</dbReference>
<dbReference type="InterPro" id="IPR017901">
    <property type="entry name" value="C-CAP_CF_C-like"/>
</dbReference>
<reference evidence="4 5" key="1">
    <citation type="submission" date="2016-11" db="EMBL/GenBank/DDBJ databases">
        <title>The macronuclear genome of Stentor coeruleus: a giant cell with tiny introns.</title>
        <authorList>
            <person name="Slabodnick M."/>
            <person name="Ruby J.G."/>
            <person name="Reiff S.B."/>
            <person name="Swart E.C."/>
            <person name="Gosai S."/>
            <person name="Prabakaran S."/>
            <person name="Witkowska E."/>
            <person name="Larue G.E."/>
            <person name="Fisher S."/>
            <person name="Freeman R.M."/>
            <person name="Gunawardena J."/>
            <person name="Chu W."/>
            <person name="Stover N.A."/>
            <person name="Gregory B.D."/>
            <person name="Nowacki M."/>
            <person name="Derisi J."/>
            <person name="Roy S.W."/>
            <person name="Marshall W.F."/>
            <person name="Sood P."/>
        </authorList>
    </citation>
    <scope>NUCLEOTIDE SEQUENCE [LARGE SCALE GENOMIC DNA]</scope>
    <source>
        <strain evidence="4">WM001</strain>
    </source>
</reference>
<comment type="similarity">
    <text evidence="1 2">Belongs to the CAP family.</text>
</comment>
<dbReference type="EMBL" id="MPUH01000874">
    <property type="protein sequence ID" value="OMJ72775.1"/>
    <property type="molecule type" value="Genomic_DNA"/>
</dbReference>
<gene>
    <name evidence="4" type="ORF">SteCoe_28693</name>
</gene>
<protein>
    <recommendedName>
        <fullName evidence="2">Adenylyl cyclase-associated protein</fullName>
    </recommendedName>
</protein>
<proteinExistence type="inferred from homology"/>
<dbReference type="InterPro" id="IPR016098">
    <property type="entry name" value="CAP/MinC_C"/>
</dbReference>
<dbReference type="SUPFAM" id="SSF69340">
    <property type="entry name" value="C-terminal domain of adenylylcyclase associated protein"/>
    <property type="match status" value="1"/>
</dbReference>
<dbReference type="InterPro" id="IPR013992">
    <property type="entry name" value="Adenylate_cyclase-assoc_CAP_N"/>
</dbReference>
<dbReference type="GO" id="GO:0005737">
    <property type="term" value="C:cytoplasm"/>
    <property type="evidence" value="ECO:0007669"/>
    <property type="project" value="TreeGrafter"/>
</dbReference>
<evidence type="ECO:0000313" key="5">
    <source>
        <dbReference type="Proteomes" id="UP000187209"/>
    </source>
</evidence>
<name>A0A1R2B7Y5_9CILI</name>
<dbReference type="SMART" id="SM00673">
    <property type="entry name" value="CARP"/>
    <property type="match status" value="2"/>
</dbReference>
<sequence length="414" mass="45725">MADSLTSLVSRLEKAVATMEKIVVGTSSPAEPGSGPVKAPEAKPLTPSKPIIVAAYEEALLSKFPALIELSAKIDPQVTVVTNLIHSAYTFNSQYLQWSTEYKKPNEEEAKAVQAKVSEIVKKVGDLKDSRNPLNNFFLYSLEVAQSVLWIISPMPVPTAESFIETSSFYGNKILREKQEHQVAWVKGFNEVIKANVAFVKEHCSLGIIWNANGKNFAEALNAPQAKEEVKQAPVAKKPEEVKAPAKVVKKEPKKYERGISWIFEHYEGVKTLELPPEETGMKKAVMIDNCMNSVIQIKGKVKSIIISGCKGTSIVCQDVVSGIEIINCQKLQLQSTGKVPSVSIDKTDGVQIYVPREFFEEMMFSTSKSADMNIVVPGAKPEDDMVEIPIPHQFVHRIDHGKIKSSPSDLYSH</sequence>
<feature type="domain" description="C-CAP/cofactor C-like" evidence="3">
    <location>
        <begin position="253"/>
        <end position="391"/>
    </location>
</feature>
<dbReference type="GO" id="GO:0008179">
    <property type="term" value="F:adenylate cyclase binding"/>
    <property type="evidence" value="ECO:0007669"/>
    <property type="project" value="TreeGrafter"/>
</dbReference>
<dbReference type="PROSITE" id="PS51329">
    <property type="entry name" value="C_CAP_COFACTOR_C"/>
    <property type="match status" value="1"/>
</dbReference>
<dbReference type="GO" id="GO:0019933">
    <property type="term" value="P:cAMP-mediated signaling"/>
    <property type="evidence" value="ECO:0007669"/>
    <property type="project" value="TreeGrafter"/>
</dbReference>
<dbReference type="InterPro" id="IPR053950">
    <property type="entry name" value="CAP_N"/>
</dbReference>
<dbReference type="Gene3D" id="1.25.40.330">
    <property type="entry name" value="Adenylate cyclase-associated CAP, N-terminal domain"/>
    <property type="match status" value="1"/>
</dbReference>